<dbReference type="PANTHER" id="PTHR34580:SF3">
    <property type="entry name" value="PROTEIN PAFB"/>
    <property type="match status" value="1"/>
</dbReference>
<dbReference type="InterPro" id="IPR036388">
    <property type="entry name" value="WH-like_DNA-bd_sf"/>
</dbReference>
<dbReference type="GO" id="GO:0003677">
    <property type="term" value="F:DNA binding"/>
    <property type="evidence" value="ECO:0007669"/>
    <property type="project" value="UniProtKB-KW"/>
</dbReference>
<dbReference type="PROSITE" id="PS52050">
    <property type="entry name" value="WYL"/>
    <property type="match status" value="1"/>
</dbReference>
<evidence type="ECO:0000256" key="1">
    <source>
        <dbReference type="ARBA" id="ARBA00023015"/>
    </source>
</evidence>
<dbReference type="Pfam" id="PF13280">
    <property type="entry name" value="WYL"/>
    <property type="match status" value="1"/>
</dbReference>
<dbReference type="InterPro" id="IPR051534">
    <property type="entry name" value="CBASS_pafABC_assoc_protein"/>
</dbReference>
<name>A0A5S4G757_9ACTN</name>
<sequence>MSGPTSRLLSLLSLLQTPRTWPGSELAERLGITHRTVRRDVERLREMGYPIEADLGAHGGYRLVAGSALPPLLLEDDEAVAVALGLRTVAAQGLPELEEAGIRALAKLSNALPTRLRHRVRALGGSISGWMPPGRTADPDVLTALATAIAGGERLRMRYRDREGAITTRHVEPQRLVSAHRHWYLFAFDIDRDAWRTFRADRIQTPRGTGARTSRHLPEEDLQTHLARAALAMAPVYRADVTLHLTLATATTRLQDHLGDGTLTPEGDRTRWRSARDTVEWLALRLLSLDCPFEVHSPPALLDHLARIHDHTRNTAPRDETITDREPNKEAP</sequence>
<protein>
    <submittedName>
        <fullName evidence="6">Transcriptional regulator</fullName>
    </submittedName>
</protein>
<dbReference type="InterPro" id="IPR026881">
    <property type="entry name" value="WYL_dom"/>
</dbReference>
<evidence type="ECO:0000256" key="4">
    <source>
        <dbReference type="SAM" id="MobiDB-lite"/>
    </source>
</evidence>
<evidence type="ECO:0000313" key="6">
    <source>
        <dbReference type="EMBL" id="TMR28856.1"/>
    </source>
</evidence>
<dbReference type="InterPro" id="IPR018356">
    <property type="entry name" value="Tscrpt_reg_HTH_DeoR_CS"/>
</dbReference>
<evidence type="ECO:0000313" key="7">
    <source>
        <dbReference type="Proteomes" id="UP000305238"/>
    </source>
</evidence>
<dbReference type="PROSITE" id="PS51000">
    <property type="entry name" value="HTH_DEOR_2"/>
    <property type="match status" value="1"/>
</dbReference>
<organism evidence="6 7">
    <name type="scientific">Actinomadura geliboluensis</name>
    <dbReference type="NCBI Taxonomy" id="882440"/>
    <lineage>
        <taxon>Bacteria</taxon>
        <taxon>Bacillati</taxon>
        <taxon>Actinomycetota</taxon>
        <taxon>Actinomycetes</taxon>
        <taxon>Streptosporangiales</taxon>
        <taxon>Thermomonosporaceae</taxon>
        <taxon>Actinomadura</taxon>
    </lineage>
</organism>
<dbReference type="InterPro" id="IPR036390">
    <property type="entry name" value="WH_DNA-bd_sf"/>
</dbReference>
<evidence type="ECO:0000256" key="3">
    <source>
        <dbReference type="ARBA" id="ARBA00023163"/>
    </source>
</evidence>
<dbReference type="PROSITE" id="PS00894">
    <property type="entry name" value="HTH_DEOR_1"/>
    <property type="match status" value="1"/>
</dbReference>
<dbReference type="OrthoDB" id="3616433at2"/>
<evidence type="ECO:0000259" key="5">
    <source>
        <dbReference type="PROSITE" id="PS51000"/>
    </source>
</evidence>
<proteinExistence type="predicted"/>
<keyword evidence="7" id="KW-1185">Reference proteome</keyword>
<dbReference type="SUPFAM" id="SSF46785">
    <property type="entry name" value="Winged helix' DNA-binding domain"/>
    <property type="match status" value="1"/>
</dbReference>
<comment type="caution">
    <text evidence="6">The sequence shown here is derived from an EMBL/GenBank/DDBJ whole genome shotgun (WGS) entry which is preliminary data.</text>
</comment>
<dbReference type="RefSeq" id="WP_138641080.1">
    <property type="nucleotide sequence ID" value="NZ_VCKZ01000409.1"/>
</dbReference>
<accession>A0A5S4G757</accession>
<dbReference type="PANTHER" id="PTHR34580">
    <property type="match status" value="1"/>
</dbReference>
<feature type="region of interest" description="Disordered" evidence="4">
    <location>
        <begin position="312"/>
        <end position="332"/>
    </location>
</feature>
<dbReference type="InterPro" id="IPR013196">
    <property type="entry name" value="HTH_11"/>
</dbReference>
<gene>
    <name evidence="6" type="ORF">ETD96_36655</name>
</gene>
<keyword evidence="2" id="KW-0238">DNA-binding</keyword>
<dbReference type="Gene3D" id="1.10.10.10">
    <property type="entry name" value="Winged helix-like DNA-binding domain superfamily/Winged helix DNA-binding domain"/>
    <property type="match status" value="1"/>
</dbReference>
<keyword evidence="3" id="KW-0804">Transcription</keyword>
<evidence type="ECO:0000256" key="2">
    <source>
        <dbReference type="ARBA" id="ARBA00023125"/>
    </source>
</evidence>
<feature type="domain" description="HTH deoR-type" evidence="5">
    <location>
        <begin position="4"/>
        <end position="63"/>
    </location>
</feature>
<dbReference type="Pfam" id="PF08279">
    <property type="entry name" value="HTH_11"/>
    <property type="match status" value="1"/>
</dbReference>
<dbReference type="GO" id="GO:0003700">
    <property type="term" value="F:DNA-binding transcription factor activity"/>
    <property type="evidence" value="ECO:0007669"/>
    <property type="project" value="InterPro"/>
</dbReference>
<dbReference type="EMBL" id="VCKZ01000409">
    <property type="protein sequence ID" value="TMR28856.1"/>
    <property type="molecule type" value="Genomic_DNA"/>
</dbReference>
<dbReference type="Proteomes" id="UP000305238">
    <property type="component" value="Unassembled WGS sequence"/>
</dbReference>
<reference evidence="6 7" key="1">
    <citation type="submission" date="2019-05" db="EMBL/GenBank/DDBJ databases">
        <title>Draft genome sequence of Actinomadura geliboluensis A8036.</title>
        <authorList>
            <person name="Saricaoglu S."/>
            <person name="Isik K."/>
        </authorList>
    </citation>
    <scope>NUCLEOTIDE SEQUENCE [LARGE SCALE GENOMIC DNA]</scope>
    <source>
        <strain evidence="6 7">A8036</strain>
    </source>
</reference>
<dbReference type="AlphaFoldDB" id="A0A5S4G757"/>
<keyword evidence="1" id="KW-0805">Transcription regulation</keyword>
<dbReference type="InterPro" id="IPR001034">
    <property type="entry name" value="DeoR_HTH"/>
</dbReference>